<evidence type="ECO:0000256" key="1">
    <source>
        <dbReference type="SAM" id="MobiDB-lite"/>
    </source>
</evidence>
<feature type="region of interest" description="Disordered" evidence="1">
    <location>
        <begin position="135"/>
        <end position="184"/>
    </location>
</feature>
<protein>
    <submittedName>
        <fullName evidence="2">Uncharacterized protein</fullName>
    </submittedName>
</protein>
<dbReference type="AlphaFoldDB" id="A0A060XRS9"/>
<reference evidence="2" key="2">
    <citation type="submission" date="2014-03" db="EMBL/GenBank/DDBJ databases">
        <authorList>
            <person name="Genoscope - CEA"/>
        </authorList>
    </citation>
    <scope>NUCLEOTIDE SEQUENCE</scope>
</reference>
<dbReference type="EMBL" id="FR905955">
    <property type="protein sequence ID" value="CDQ82353.1"/>
    <property type="molecule type" value="Genomic_DNA"/>
</dbReference>
<organism evidence="2 3">
    <name type="scientific">Oncorhynchus mykiss</name>
    <name type="common">Rainbow trout</name>
    <name type="synonym">Salmo gairdneri</name>
    <dbReference type="NCBI Taxonomy" id="8022"/>
    <lineage>
        <taxon>Eukaryota</taxon>
        <taxon>Metazoa</taxon>
        <taxon>Chordata</taxon>
        <taxon>Craniata</taxon>
        <taxon>Vertebrata</taxon>
        <taxon>Euteleostomi</taxon>
        <taxon>Actinopterygii</taxon>
        <taxon>Neopterygii</taxon>
        <taxon>Teleostei</taxon>
        <taxon>Protacanthopterygii</taxon>
        <taxon>Salmoniformes</taxon>
        <taxon>Salmonidae</taxon>
        <taxon>Salmoninae</taxon>
        <taxon>Oncorhynchus</taxon>
    </lineage>
</organism>
<name>A0A060XRS9_ONCMY</name>
<reference evidence="2" key="1">
    <citation type="journal article" date="2014" name="Nat. Commun.">
        <title>The rainbow trout genome provides novel insights into evolution after whole-genome duplication in vertebrates.</title>
        <authorList>
            <person name="Berthelot C."/>
            <person name="Brunet F."/>
            <person name="Chalopin D."/>
            <person name="Juanchich A."/>
            <person name="Bernard M."/>
            <person name="Noel B."/>
            <person name="Bento P."/>
            <person name="Da Silva C."/>
            <person name="Labadie K."/>
            <person name="Alberti A."/>
            <person name="Aury J.M."/>
            <person name="Louis A."/>
            <person name="Dehais P."/>
            <person name="Bardou P."/>
            <person name="Montfort J."/>
            <person name="Klopp C."/>
            <person name="Cabau C."/>
            <person name="Gaspin C."/>
            <person name="Thorgaard G.H."/>
            <person name="Boussaha M."/>
            <person name="Quillet E."/>
            <person name="Guyomard R."/>
            <person name="Galiana D."/>
            <person name="Bobe J."/>
            <person name="Volff J.N."/>
            <person name="Genet C."/>
            <person name="Wincker P."/>
            <person name="Jaillon O."/>
            <person name="Roest Crollius H."/>
            <person name="Guiguen Y."/>
        </authorList>
    </citation>
    <scope>NUCLEOTIDE SEQUENCE [LARGE SCALE GENOMIC DNA]</scope>
</reference>
<gene>
    <name evidence="2" type="ORF">GSONMT00032482001</name>
</gene>
<evidence type="ECO:0000313" key="2">
    <source>
        <dbReference type="EMBL" id="CDQ82353.1"/>
    </source>
</evidence>
<dbReference type="PaxDb" id="8022-A0A060XRS9"/>
<dbReference type="STRING" id="8022.A0A060XRS9"/>
<accession>A0A060XRS9</accession>
<sequence>MSPADILVGGASKQAGIDQHAEGSKGSEMSVTTTDSGVILACGSGPASGAVFCTIVLDDDSLRECTNQDIILNGNDLSSGREKYAHRKIMGCGGEAERNSGLTGVLTNGSPTHCLILNGQKPDRHMHLKARNPLVPDGFQETGHQVPPEERNPHPSSHIPVPRRRQNVAVESDFVTRESSGNQT</sequence>
<evidence type="ECO:0000313" key="3">
    <source>
        <dbReference type="Proteomes" id="UP000193380"/>
    </source>
</evidence>
<dbReference type="Proteomes" id="UP000193380">
    <property type="component" value="Unassembled WGS sequence"/>
</dbReference>
<proteinExistence type="predicted"/>
<feature type="region of interest" description="Disordered" evidence="1">
    <location>
        <begin position="1"/>
        <end position="30"/>
    </location>
</feature>